<dbReference type="InterPro" id="IPR000468">
    <property type="entry name" value="Barstar"/>
</dbReference>
<dbReference type="Pfam" id="PF01337">
    <property type="entry name" value="Barstar"/>
    <property type="match status" value="1"/>
</dbReference>
<dbReference type="Proteomes" id="UP000315647">
    <property type="component" value="Chromosome"/>
</dbReference>
<gene>
    <name evidence="3" type="ORF">Enr10x_59000</name>
</gene>
<reference evidence="3 4" key="1">
    <citation type="submission" date="2019-03" db="EMBL/GenBank/DDBJ databases">
        <title>Deep-cultivation of Planctomycetes and their phenomic and genomic characterization uncovers novel biology.</title>
        <authorList>
            <person name="Wiegand S."/>
            <person name="Jogler M."/>
            <person name="Boedeker C."/>
            <person name="Pinto D."/>
            <person name="Vollmers J."/>
            <person name="Rivas-Marin E."/>
            <person name="Kohn T."/>
            <person name="Peeters S.H."/>
            <person name="Heuer A."/>
            <person name="Rast P."/>
            <person name="Oberbeckmann S."/>
            <person name="Bunk B."/>
            <person name="Jeske O."/>
            <person name="Meyerdierks A."/>
            <person name="Storesund J.E."/>
            <person name="Kallscheuer N."/>
            <person name="Luecker S."/>
            <person name="Lage O.M."/>
            <person name="Pohl T."/>
            <person name="Merkel B.J."/>
            <person name="Hornburger P."/>
            <person name="Mueller R.-W."/>
            <person name="Bruemmer F."/>
            <person name="Labrenz M."/>
            <person name="Spormann A.M."/>
            <person name="Op den Camp H."/>
            <person name="Overmann J."/>
            <person name="Amann R."/>
            <person name="Jetten M.S.M."/>
            <person name="Mascher T."/>
            <person name="Medema M.H."/>
            <person name="Devos D.P."/>
            <person name="Kaster A.-K."/>
            <person name="Ovreas L."/>
            <person name="Rohde M."/>
            <person name="Galperin M.Y."/>
            <person name="Jogler C."/>
        </authorList>
    </citation>
    <scope>NUCLEOTIDE SEQUENCE [LARGE SCALE GENOMIC DNA]</scope>
    <source>
        <strain evidence="3 4">Enr10</strain>
    </source>
</reference>
<evidence type="ECO:0000313" key="4">
    <source>
        <dbReference type="Proteomes" id="UP000315647"/>
    </source>
</evidence>
<dbReference type="AlphaFoldDB" id="A0A517QFY9"/>
<organism evidence="3 4">
    <name type="scientific">Gimesia panareensis</name>
    <dbReference type="NCBI Taxonomy" id="2527978"/>
    <lineage>
        <taxon>Bacteria</taxon>
        <taxon>Pseudomonadati</taxon>
        <taxon>Planctomycetota</taxon>
        <taxon>Planctomycetia</taxon>
        <taxon>Planctomycetales</taxon>
        <taxon>Planctomycetaceae</taxon>
        <taxon>Gimesia</taxon>
    </lineage>
</organism>
<dbReference type="SUPFAM" id="SSF52038">
    <property type="entry name" value="Barstar-related"/>
    <property type="match status" value="1"/>
</dbReference>
<comment type="similarity">
    <text evidence="1">Belongs to the barstar family.</text>
</comment>
<evidence type="ECO:0000256" key="1">
    <source>
        <dbReference type="ARBA" id="ARBA00006845"/>
    </source>
</evidence>
<sequence length="162" mass="19104">MCDNELDFQTLARGPVTKYFSRELLEKHLAWYAHQEYQIYQFDAQPWYSLDNFYSDMHAGFQFPDYFGRNWAALNDCLSDITSETGKVLVVVINFDHWYQEDGECASLFLDQMADQTYQFLLTGQRWITLIQSNDPGLQTRNVGAHPVHWNSLEWMNQDRGL</sequence>
<dbReference type="RefSeq" id="WP_145452464.1">
    <property type="nucleotide sequence ID" value="NZ_CP037421.1"/>
</dbReference>
<protein>
    <submittedName>
        <fullName evidence="3">Barstar (Barnase inhibitor)</fullName>
    </submittedName>
</protein>
<accession>A0A517QFY9</accession>
<dbReference type="Gene3D" id="3.30.370.10">
    <property type="entry name" value="Barstar-like"/>
    <property type="match status" value="1"/>
</dbReference>
<evidence type="ECO:0000259" key="2">
    <source>
        <dbReference type="Pfam" id="PF01337"/>
    </source>
</evidence>
<dbReference type="EMBL" id="CP037421">
    <property type="protein sequence ID" value="QDT30534.1"/>
    <property type="molecule type" value="Genomic_DNA"/>
</dbReference>
<evidence type="ECO:0000313" key="3">
    <source>
        <dbReference type="EMBL" id="QDT30534.1"/>
    </source>
</evidence>
<name>A0A517QFY9_9PLAN</name>
<keyword evidence="4" id="KW-1185">Reference proteome</keyword>
<feature type="domain" description="Barstar (barnase inhibitor)" evidence="2">
    <location>
        <begin position="39"/>
        <end position="116"/>
    </location>
</feature>
<proteinExistence type="inferred from homology"/>
<dbReference type="InterPro" id="IPR035905">
    <property type="entry name" value="Barstar-like_sf"/>
</dbReference>